<feature type="repeat" description="PPR" evidence="2">
    <location>
        <begin position="142"/>
        <end position="176"/>
    </location>
</feature>
<organism evidence="3">
    <name type="scientific">Arcella intermedia</name>
    <dbReference type="NCBI Taxonomy" id="1963864"/>
    <lineage>
        <taxon>Eukaryota</taxon>
        <taxon>Amoebozoa</taxon>
        <taxon>Tubulinea</taxon>
        <taxon>Elardia</taxon>
        <taxon>Arcellinida</taxon>
        <taxon>Sphaerothecina</taxon>
        <taxon>Arcellidae</taxon>
        <taxon>Arcella</taxon>
    </lineage>
</organism>
<dbReference type="InterPro" id="IPR002885">
    <property type="entry name" value="PPR_rpt"/>
</dbReference>
<dbReference type="SUPFAM" id="SSF48452">
    <property type="entry name" value="TPR-like"/>
    <property type="match status" value="1"/>
</dbReference>
<sequence length="354" mass="40953">MPKTNVELSLRIKDMVESGMEDEAIKMYNEFSLEKKQSLDVVIYNQLLYIFYTKNQLDRAIQIYEEMLSVGIKPNMKVYNAMVKIYCSLGDDVKTSQILNEMKKIGLPPDGTTRNALLLGAINSGGIQKGKALFDTMAPELNEGHYLTMVHEYAQRGMVADMKALIEQMKQKGYNSLKAVSKAFSSAVHEGKPETAIHLCLDLIKDGYQLDSYCYHILLFKLTSTNSIPFQEAVEFIYEHMRENNVVHKSRDFELRELRLGFKLYTLLHKFPTAKEIYLKLKKYETYPDRAVVKLFLNEYLSRNIRVDEVVSDMMKNIKSMPRLSPIYQKGKHKISREHPPDLDSLEDIKGRFF</sequence>
<evidence type="ECO:0000256" key="2">
    <source>
        <dbReference type="PROSITE-ProRule" id="PRU00708"/>
    </source>
</evidence>
<dbReference type="InterPro" id="IPR011990">
    <property type="entry name" value="TPR-like_helical_dom_sf"/>
</dbReference>
<protein>
    <recommendedName>
        <fullName evidence="4">Pentacotripeptide-repeat region of PRORP domain-containing protein</fullName>
    </recommendedName>
</protein>
<proteinExistence type="predicted"/>
<dbReference type="PANTHER" id="PTHR47936">
    <property type="entry name" value="PPR_LONG DOMAIN-CONTAINING PROTEIN"/>
    <property type="match status" value="1"/>
</dbReference>
<dbReference type="PROSITE" id="PS51375">
    <property type="entry name" value="PPR"/>
    <property type="match status" value="3"/>
</dbReference>
<dbReference type="EMBL" id="GIBP01004131">
    <property type="protein sequence ID" value="NDV33100.1"/>
    <property type="molecule type" value="Transcribed_RNA"/>
</dbReference>
<feature type="repeat" description="PPR" evidence="2">
    <location>
        <begin position="40"/>
        <end position="74"/>
    </location>
</feature>
<evidence type="ECO:0000313" key="3">
    <source>
        <dbReference type="EMBL" id="NDV33100.1"/>
    </source>
</evidence>
<reference evidence="3" key="1">
    <citation type="journal article" date="2020" name="J. Eukaryot. Microbiol.">
        <title>De novo Sequencing, Assembly and Annotation of the Transcriptome for the Free-Living Testate Amoeba Arcella intermedia.</title>
        <authorList>
            <person name="Ribeiro G.M."/>
            <person name="Porfirio-Sousa A.L."/>
            <person name="Maurer-Alcala X.X."/>
            <person name="Katz L.A."/>
            <person name="Lahr D.J.G."/>
        </authorList>
    </citation>
    <scope>NUCLEOTIDE SEQUENCE</scope>
</reference>
<dbReference type="Pfam" id="PF01535">
    <property type="entry name" value="PPR"/>
    <property type="match status" value="1"/>
</dbReference>
<feature type="repeat" description="PPR" evidence="2">
    <location>
        <begin position="75"/>
        <end position="109"/>
    </location>
</feature>
<dbReference type="AlphaFoldDB" id="A0A6B2L888"/>
<evidence type="ECO:0000256" key="1">
    <source>
        <dbReference type="ARBA" id="ARBA00022737"/>
    </source>
</evidence>
<dbReference type="GO" id="GO:0031930">
    <property type="term" value="P:mitochondria-nucleus signaling pathway"/>
    <property type="evidence" value="ECO:0007669"/>
    <property type="project" value="TreeGrafter"/>
</dbReference>
<dbReference type="PANTHER" id="PTHR47936:SF1">
    <property type="entry name" value="PENTATRICOPEPTIDE REPEAT-CONTAINING PROTEIN GUN1, CHLOROPLASTIC"/>
    <property type="match status" value="1"/>
</dbReference>
<keyword evidence="1" id="KW-0677">Repeat</keyword>
<evidence type="ECO:0008006" key="4">
    <source>
        <dbReference type="Google" id="ProtNLM"/>
    </source>
</evidence>
<dbReference type="Gene3D" id="1.25.40.10">
    <property type="entry name" value="Tetratricopeptide repeat domain"/>
    <property type="match status" value="2"/>
</dbReference>
<dbReference type="NCBIfam" id="TIGR00756">
    <property type="entry name" value="PPR"/>
    <property type="match status" value="2"/>
</dbReference>
<dbReference type="Pfam" id="PF13041">
    <property type="entry name" value="PPR_2"/>
    <property type="match status" value="1"/>
</dbReference>
<accession>A0A6B2L888</accession>
<name>A0A6B2L888_9EUKA</name>